<organism evidence="1 2">
    <name type="scientific">Penicillium diatomitis</name>
    <dbReference type="NCBI Taxonomy" id="2819901"/>
    <lineage>
        <taxon>Eukaryota</taxon>
        <taxon>Fungi</taxon>
        <taxon>Dikarya</taxon>
        <taxon>Ascomycota</taxon>
        <taxon>Pezizomycotina</taxon>
        <taxon>Eurotiomycetes</taxon>
        <taxon>Eurotiomycetidae</taxon>
        <taxon>Eurotiales</taxon>
        <taxon>Aspergillaceae</taxon>
        <taxon>Penicillium</taxon>
    </lineage>
</organism>
<proteinExistence type="predicted"/>
<reference evidence="1" key="2">
    <citation type="journal article" date="2023" name="IMA Fungus">
        <title>Comparative genomic study of the Penicillium genus elucidates a diverse pangenome and 15 lateral gene transfer events.</title>
        <authorList>
            <person name="Petersen C."/>
            <person name="Sorensen T."/>
            <person name="Nielsen M.R."/>
            <person name="Sondergaard T.E."/>
            <person name="Sorensen J.L."/>
            <person name="Fitzpatrick D.A."/>
            <person name="Frisvad J.C."/>
            <person name="Nielsen K.L."/>
        </authorList>
    </citation>
    <scope>NUCLEOTIDE SEQUENCE</scope>
    <source>
        <strain evidence="1">IBT 30728</strain>
    </source>
</reference>
<dbReference type="GeneID" id="81627261"/>
<evidence type="ECO:0000313" key="1">
    <source>
        <dbReference type="EMBL" id="KAJ5477267.1"/>
    </source>
</evidence>
<gene>
    <name evidence="1" type="ORF">N7539_007411</name>
</gene>
<dbReference type="Proteomes" id="UP001148312">
    <property type="component" value="Unassembled WGS sequence"/>
</dbReference>
<comment type="caution">
    <text evidence="1">The sequence shown here is derived from an EMBL/GenBank/DDBJ whole genome shotgun (WGS) entry which is preliminary data.</text>
</comment>
<reference evidence="1" key="1">
    <citation type="submission" date="2022-12" db="EMBL/GenBank/DDBJ databases">
        <authorList>
            <person name="Petersen C."/>
        </authorList>
    </citation>
    <scope>NUCLEOTIDE SEQUENCE</scope>
    <source>
        <strain evidence="1">IBT 30728</strain>
    </source>
</reference>
<accession>A0A9W9WV70</accession>
<sequence>MCIGYVVSELSTAKVVPWLTSGLVSNPLPQAAVFWFSGPTHRCRHRSCLSSASSSMAELAGDSTERGDLVQGQANWVDEQSMALSTQACLGHAGFKNKNIPSRHG</sequence>
<keyword evidence="2" id="KW-1185">Reference proteome</keyword>
<name>A0A9W9WV70_9EURO</name>
<dbReference type="EMBL" id="JAPWDQ010000010">
    <property type="protein sequence ID" value="KAJ5477267.1"/>
    <property type="molecule type" value="Genomic_DNA"/>
</dbReference>
<dbReference type="AlphaFoldDB" id="A0A9W9WV70"/>
<protein>
    <submittedName>
        <fullName evidence="1">Uncharacterized protein</fullName>
    </submittedName>
</protein>
<evidence type="ECO:0000313" key="2">
    <source>
        <dbReference type="Proteomes" id="UP001148312"/>
    </source>
</evidence>
<dbReference type="RefSeq" id="XP_056787811.1">
    <property type="nucleotide sequence ID" value="XM_056937012.1"/>
</dbReference>